<keyword evidence="4 7" id="KW-0812">Transmembrane</keyword>
<dbReference type="InterPro" id="IPR050291">
    <property type="entry name" value="CDF_Transporter"/>
</dbReference>
<evidence type="ECO:0000313" key="11">
    <source>
        <dbReference type="Proteomes" id="UP000004259"/>
    </source>
</evidence>
<dbReference type="InterPro" id="IPR058533">
    <property type="entry name" value="Cation_efflux_TM"/>
</dbReference>
<dbReference type="Pfam" id="PF16916">
    <property type="entry name" value="ZT_dimer"/>
    <property type="match status" value="1"/>
</dbReference>
<dbReference type="NCBIfam" id="TIGR01297">
    <property type="entry name" value="CDF"/>
    <property type="match status" value="1"/>
</dbReference>
<feature type="domain" description="Cation efflux protein cytoplasmic" evidence="9">
    <location>
        <begin position="227"/>
        <end position="292"/>
    </location>
</feature>
<dbReference type="eggNOG" id="COG0053">
    <property type="taxonomic scope" value="Bacteria"/>
</dbReference>
<feature type="transmembrane region" description="Helical" evidence="7">
    <location>
        <begin position="30"/>
        <end position="57"/>
    </location>
</feature>
<dbReference type="STRING" id="246199.CUS_5187"/>
<dbReference type="InterPro" id="IPR036837">
    <property type="entry name" value="Cation_efflux_CTD_sf"/>
</dbReference>
<dbReference type="InterPro" id="IPR027469">
    <property type="entry name" value="Cation_efflux_TMD_sf"/>
</dbReference>
<comment type="similarity">
    <text evidence="2">Belongs to the cation diffusion facilitator (CDF) transporter (TC 2.A.4) family.</text>
</comment>
<evidence type="ECO:0000256" key="4">
    <source>
        <dbReference type="ARBA" id="ARBA00022692"/>
    </source>
</evidence>
<dbReference type="Pfam" id="PF01545">
    <property type="entry name" value="Cation_efflux"/>
    <property type="match status" value="1"/>
</dbReference>
<comment type="caution">
    <text evidence="10">The sequence shown here is derived from an EMBL/GenBank/DDBJ whole genome shotgun (WGS) entry which is preliminary data.</text>
</comment>
<evidence type="ECO:0000259" key="8">
    <source>
        <dbReference type="Pfam" id="PF01545"/>
    </source>
</evidence>
<evidence type="ECO:0000259" key="9">
    <source>
        <dbReference type="Pfam" id="PF16916"/>
    </source>
</evidence>
<dbReference type="InterPro" id="IPR027470">
    <property type="entry name" value="Cation_efflux_CTD"/>
</dbReference>
<sequence length="388" mass="41382">MKYLNEAAEMSAQEENAAVSRDKTIIRTSIVGIGANLLLAGFKAVVGVISGSIAIVLDAVNNLSDAASSVITIAGTKLAAKHPDKKHPWGYGRIEYLTAMVISLIVLYAGITSLVESVKKILVPATPDYSTPSLIIVGAAVAVKVVLGRYVKGVGEKVNSDSLINSGTDAMMDSVISAATLGAAIIYLTLNISLEAFLGGIISIVIIKSGIEMLGGTLSEILGERVSPEKAASVIEAVKSCPDVIGAYDLVLHDYGPDQTNGSVHIEVADTHTAHEIDTIIHDVTSRVYTKTGVILTAVSIYAMNTQVPEIVSLRKQVCDVVMSHKNILQVHGFYADIENKSMHFDMVVSFDEEDRLALFRKALEEVKSSLPDYDVTASLDTDYSLTE</sequence>
<organism evidence="10 11">
    <name type="scientific">Ruminococcus albus 8</name>
    <dbReference type="NCBI Taxonomy" id="246199"/>
    <lineage>
        <taxon>Bacteria</taxon>
        <taxon>Bacillati</taxon>
        <taxon>Bacillota</taxon>
        <taxon>Clostridia</taxon>
        <taxon>Eubacteriales</taxon>
        <taxon>Oscillospiraceae</taxon>
        <taxon>Ruminococcus</taxon>
    </lineage>
</organism>
<evidence type="ECO:0000256" key="7">
    <source>
        <dbReference type="SAM" id="Phobius"/>
    </source>
</evidence>
<dbReference type="GO" id="GO:0016020">
    <property type="term" value="C:membrane"/>
    <property type="evidence" value="ECO:0007669"/>
    <property type="project" value="UniProtKB-SubCell"/>
</dbReference>
<keyword evidence="5 7" id="KW-1133">Transmembrane helix</keyword>
<feature type="domain" description="Cation efflux protein transmembrane" evidence="8">
    <location>
        <begin position="30"/>
        <end position="221"/>
    </location>
</feature>
<dbReference type="GO" id="GO:0008324">
    <property type="term" value="F:monoatomic cation transmembrane transporter activity"/>
    <property type="evidence" value="ECO:0007669"/>
    <property type="project" value="InterPro"/>
</dbReference>
<evidence type="ECO:0000313" key="10">
    <source>
        <dbReference type="EMBL" id="EGC04332.1"/>
    </source>
</evidence>
<dbReference type="PANTHER" id="PTHR43840">
    <property type="entry name" value="MITOCHONDRIAL METAL TRANSPORTER 1-RELATED"/>
    <property type="match status" value="1"/>
</dbReference>
<evidence type="ECO:0000256" key="5">
    <source>
        <dbReference type="ARBA" id="ARBA00022989"/>
    </source>
</evidence>
<keyword evidence="6 7" id="KW-0472">Membrane</keyword>
<feature type="transmembrane region" description="Helical" evidence="7">
    <location>
        <begin position="92"/>
        <end position="111"/>
    </location>
</feature>
<dbReference type="PANTHER" id="PTHR43840:SF50">
    <property type="entry name" value="MANGANESE EFFLUX SYSTEM PROTEIN MNES"/>
    <property type="match status" value="1"/>
</dbReference>
<accession>E9S8S1</accession>
<keyword evidence="3" id="KW-0813">Transport</keyword>
<reference evidence="10 11" key="1">
    <citation type="submission" date="2011-02" db="EMBL/GenBank/DDBJ databases">
        <authorList>
            <person name="Nelson K.E."/>
            <person name="Sutton G."/>
            <person name="Torralba M."/>
            <person name="Durkin S."/>
            <person name="Harkins D."/>
            <person name="Montgomery R."/>
            <person name="Ziemer C."/>
            <person name="Klaassens E."/>
            <person name="Ocuiv P."/>
            <person name="Morrison M."/>
        </authorList>
    </citation>
    <scope>NUCLEOTIDE SEQUENCE [LARGE SCALE GENOMIC DNA]</scope>
    <source>
        <strain evidence="10 11">8</strain>
    </source>
</reference>
<dbReference type="Gene3D" id="1.20.1510.10">
    <property type="entry name" value="Cation efflux protein transmembrane domain"/>
    <property type="match status" value="1"/>
</dbReference>
<dbReference type="SUPFAM" id="SSF161111">
    <property type="entry name" value="Cation efflux protein transmembrane domain-like"/>
    <property type="match status" value="1"/>
</dbReference>
<name>E9S8S1_RUMAL</name>
<dbReference type="RefSeq" id="WP_002847357.1">
    <property type="nucleotide sequence ID" value="NZ_ADKM02000030.1"/>
</dbReference>
<dbReference type="EMBL" id="ADKM02000030">
    <property type="protein sequence ID" value="EGC04332.1"/>
    <property type="molecule type" value="Genomic_DNA"/>
</dbReference>
<evidence type="ECO:0000256" key="1">
    <source>
        <dbReference type="ARBA" id="ARBA00004141"/>
    </source>
</evidence>
<dbReference type="Proteomes" id="UP000004259">
    <property type="component" value="Unassembled WGS sequence"/>
</dbReference>
<protein>
    <submittedName>
        <fullName evidence="10">Cation diffusion facilitator family transporter</fullName>
    </submittedName>
</protein>
<proteinExistence type="inferred from homology"/>
<dbReference type="InterPro" id="IPR002524">
    <property type="entry name" value="Cation_efflux"/>
</dbReference>
<evidence type="ECO:0000256" key="2">
    <source>
        <dbReference type="ARBA" id="ARBA00008114"/>
    </source>
</evidence>
<dbReference type="AlphaFoldDB" id="E9S8S1"/>
<feature type="transmembrane region" description="Helical" evidence="7">
    <location>
        <begin position="196"/>
        <end position="215"/>
    </location>
</feature>
<comment type="subcellular location">
    <subcellularLocation>
        <location evidence="1">Membrane</location>
        <topology evidence="1">Multi-pass membrane protein</topology>
    </subcellularLocation>
</comment>
<evidence type="ECO:0000256" key="6">
    <source>
        <dbReference type="ARBA" id="ARBA00023136"/>
    </source>
</evidence>
<keyword evidence="11" id="KW-1185">Reference proteome</keyword>
<evidence type="ECO:0000256" key="3">
    <source>
        <dbReference type="ARBA" id="ARBA00022448"/>
    </source>
</evidence>
<dbReference type="SUPFAM" id="SSF160240">
    <property type="entry name" value="Cation efflux protein cytoplasmic domain-like"/>
    <property type="match status" value="1"/>
</dbReference>
<gene>
    <name evidence="10" type="ORF">CUS_5187</name>
</gene>
<dbReference type="Gene3D" id="3.30.70.1350">
    <property type="entry name" value="Cation efflux protein, cytoplasmic domain"/>
    <property type="match status" value="1"/>
</dbReference>